<feature type="transmembrane region" description="Helical" evidence="1">
    <location>
        <begin position="177"/>
        <end position="199"/>
    </location>
</feature>
<feature type="domain" description="DUF7847" evidence="2">
    <location>
        <begin position="12"/>
        <end position="250"/>
    </location>
</feature>
<dbReference type="Proteomes" id="UP000515971">
    <property type="component" value="Chromosome"/>
</dbReference>
<evidence type="ECO:0000256" key="1">
    <source>
        <dbReference type="SAM" id="Phobius"/>
    </source>
</evidence>
<keyword evidence="1" id="KW-0472">Membrane</keyword>
<gene>
    <name evidence="3" type="ORF">H9L13_09715</name>
</gene>
<evidence type="ECO:0000313" key="4">
    <source>
        <dbReference type="Proteomes" id="UP000515971"/>
    </source>
</evidence>
<feature type="transmembrane region" description="Helical" evidence="1">
    <location>
        <begin position="219"/>
        <end position="240"/>
    </location>
</feature>
<feature type="transmembrane region" description="Helical" evidence="1">
    <location>
        <begin position="97"/>
        <end position="119"/>
    </location>
</feature>
<evidence type="ECO:0000259" key="2">
    <source>
        <dbReference type="Pfam" id="PF25231"/>
    </source>
</evidence>
<evidence type="ECO:0000313" key="3">
    <source>
        <dbReference type="EMBL" id="QNN66921.1"/>
    </source>
</evidence>
<name>A0A7G9SGE6_9SPHN</name>
<keyword evidence="1" id="KW-0812">Transmembrane</keyword>
<dbReference type="EMBL" id="CP060718">
    <property type="protein sequence ID" value="QNN66921.1"/>
    <property type="molecule type" value="Genomic_DNA"/>
</dbReference>
<dbReference type="Pfam" id="PF25231">
    <property type="entry name" value="DUF7847"/>
    <property type="match status" value="1"/>
</dbReference>
<reference evidence="3 4" key="1">
    <citation type="submission" date="2020-08" db="EMBL/GenBank/DDBJ databases">
        <title>Genome sequence of Sphingomonas lutea KCTC 23642T.</title>
        <authorList>
            <person name="Hyun D.-W."/>
            <person name="Bae J.-W."/>
        </authorList>
    </citation>
    <scope>NUCLEOTIDE SEQUENCE [LARGE SCALE GENOMIC DNA]</scope>
    <source>
        <strain evidence="3 4">KCTC 23642</strain>
    </source>
</reference>
<feature type="transmembrane region" description="Helical" evidence="1">
    <location>
        <begin position="131"/>
        <end position="156"/>
    </location>
</feature>
<dbReference type="KEGG" id="slut:H9L13_09715"/>
<feature type="transmembrane region" description="Helical" evidence="1">
    <location>
        <begin position="56"/>
        <end position="76"/>
    </location>
</feature>
<accession>A0A7G9SGE6</accession>
<dbReference type="InterPro" id="IPR057169">
    <property type="entry name" value="DUF7847"/>
</dbReference>
<sequence>MKRLSLSKAWEDCRGAVIRNGRLLAAVALALMALPGTVQGLVTPDATPGQLPPAGPWIAIAGVATLLGIVGQLAIIRLLAAPGTSVKEAIAHGVRRLLTLLAAVLLWLLPLAAIMVALGESMTRGQPSLGVSLAIIILFVVIILAVVRMIVLPAVVSEEPIGPIAAIRRSWQLTRGSWWRLFAFLMLFLIAALCVLLAVELVFGSVVAAAFGPSEPMSLTRLLTALVTQVVTSLLLIFYLGMLGRIYAQLAGASAQVSVPSSGT</sequence>
<organism evidence="3 4">
    <name type="scientific">Sphingomonas lutea</name>
    <dbReference type="NCBI Taxonomy" id="1045317"/>
    <lineage>
        <taxon>Bacteria</taxon>
        <taxon>Pseudomonadati</taxon>
        <taxon>Pseudomonadota</taxon>
        <taxon>Alphaproteobacteria</taxon>
        <taxon>Sphingomonadales</taxon>
        <taxon>Sphingomonadaceae</taxon>
        <taxon>Sphingomonas</taxon>
    </lineage>
</organism>
<protein>
    <submittedName>
        <fullName evidence="3">Glycerophosphoryl diester phosphodiesterase membrane domain-containing protein</fullName>
    </submittedName>
</protein>
<keyword evidence="1" id="KW-1133">Transmembrane helix</keyword>
<proteinExistence type="predicted"/>
<keyword evidence="4" id="KW-1185">Reference proteome</keyword>
<dbReference type="RefSeq" id="WP_187537513.1">
    <property type="nucleotide sequence ID" value="NZ_BAABJT010000001.1"/>
</dbReference>
<dbReference type="AlphaFoldDB" id="A0A7G9SGE6"/>